<feature type="transmembrane region" description="Helical" evidence="9">
    <location>
        <begin position="152"/>
        <end position="176"/>
    </location>
</feature>
<evidence type="ECO:0000256" key="7">
    <source>
        <dbReference type="ARBA" id="ARBA00023136"/>
    </source>
</evidence>
<keyword evidence="3" id="KW-1003">Cell membrane</keyword>
<feature type="transmembrane region" description="Helical" evidence="9">
    <location>
        <begin position="111"/>
        <end position="132"/>
    </location>
</feature>
<dbReference type="Pfam" id="PF04290">
    <property type="entry name" value="DctQ"/>
    <property type="match status" value="1"/>
</dbReference>
<reference evidence="12" key="1">
    <citation type="submission" date="2016-11" db="EMBL/GenBank/DDBJ databases">
        <authorList>
            <person name="Jaros S."/>
            <person name="Januszkiewicz K."/>
            <person name="Wedrychowicz H."/>
        </authorList>
    </citation>
    <scope>NUCLEOTIDE SEQUENCE [LARGE SCALE GENOMIC DNA]</scope>
    <source>
        <strain evidence="12">DSM 7057</strain>
    </source>
</reference>
<keyword evidence="2" id="KW-0813">Transport</keyword>
<evidence type="ECO:0000313" key="11">
    <source>
        <dbReference type="EMBL" id="SFW45743.1"/>
    </source>
</evidence>
<dbReference type="GO" id="GO:0005886">
    <property type="term" value="C:plasma membrane"/>
    <property type="evidence" value="ECO:0007669"/>
    <property type="project" value="UniProtKB-SubCell"/>
</dbReference>
<evidence type="ECO:0000256" key="2">
    <source>
        <dbReference type="ARBA" id="ARBA00022448"/>
    </source>
</evidence>
<evidence type="ECO:0000259" key="10">
    <source>
        <dbReference type="Pfam" id="PF04290"/>
    </source>
</evidence>
<feature type="domain" description="Tripartite ATP-independent periplasmic transporters DctQ component" evidence="10">
    <location>
        <begin position="48"/>
        <end position="177"/>
    </location>
</feature>
<protein>
    <submittedName>
        <fullName evidence="11">TRAP-type C4-dicarboxylate transport system, small permease component</fullName>
    </submittedName>
</protein>
<keyword evidence="7 9" id="KW-0472">Membrane</keyword>
<dbReference type="AlphaFoldDB" id="A0AA94HSL0"/>
<dbReference type="InterPro" id="IPR055348">
    <property type="entry name" value="DctQ"/>
</dbReference>
<sequence>MQNENSKEYPPDHAPGVYTLHEPDLNPPKETKAQLLFEIFCAAIFLGMIGLVFYNAFLRYVFSSSYPPSEEWARFLFIYITFFGAIEAFYRNKHIAVDMFVVLLKGASRKYVDITASLCSIFALGLLLYGGIVNVLQTMDTYSVATDVNMAFINGTLPIMAFCALIFQLRSLAVLIRRPADTFHKG</sequence>
<keyword evidence="4" id="KW-0997">Cell inner membrane</keyword>
<evidence type="ECO:0000256" key="6">
    <source>
        <dbReference type="ARBA" id="ARBA00022989"/>
    </source>
</evidence>
<name>A0AA94HSL0_DESDE</name>
<comment type="similarity">
    <text evidence="8">Belongs to the TRAP transporter small permease family.</text>
</comment>
<feature type="transmembrane region" description="Helical" evidence="9">
    <location>
        <begin position="72"/>
        <end position="90"/>
    </location>
</feature>
<dbReference type="PANTHER" id="PTHR35011">
    <property type="entry name" value="2,3-DIKETO-L-GULONATE TRAP TRANSPORTER SMALL PERMEASE PROTEIN YIAM"/>
    <property type="match status" value="1"/>
</dbReference>
<dbReference type="EMBL" id="FPIW01000020">
    <property type="protein sequence ID" value="SFW45743.1"/>
    <property type="molecule type" value="Genomic_DNA"/>
</dbReference>
<evidence type="ECO:0000256" key="1">
    <source>
        <dbReference type="ARBA" id="ARBA00004429"/>
    </source>
</evidence>
<keyword evidence="6 9" id="KW-1133">Transmembrane helix</keyword>
<dbReference type="OMA" id="ENSKEYP"/>
<keyword evidence="5 9" id="KW-0812">Transmembrane</keyword>
<comment type="caution">
    <text evidence="11">The sequence shown here is derived from an EMBL/GenBank/DDBJ whole genome shotgun (WGS) entry which is preliminary data.</text>
</comment>
<evidence type="ECO:0000256" key="4">
    <source>
        <dbReference type="ARBA" id="ARBA00022519"/>
    </source>
</evidence>
<gene>
    <name evidence="11" type="ORF">SAMN02910291_01373</name>
</gene>
<evidence type="ECO:0000256" key="8">
    <source>
        <dbReference type="ARBA" id="ARBA00038436"/>
    </source>
</evidence>
<dbReference type="RefSeq" id="WP_012625150.1">
    <property type="nucleotide sequence ID" value="NZ_FPIW01000020.1"/>
</dbReference>
<organism evidence="11 12">
    <name type="scientific">Desulfovibrio desulfuricans</name>
    <dbReference type="NCBI Taxonomy" id="876"/>
    <lineage>
        <taxon>Bacteria</taxon>
        <taxon>Pseudomonadati</taxon>
        <taxon>Thermodesulfobacteriota</taxon>
        <taxon>Desulfovibrionia</taxon>
        <taxon>Desulfovibrionales</taxon>
        <taxon>Desulfovibrionaceae</taxon>
        <taxon>Desulfovibrio</taxon>
    </lineage>
</organism>
<evidence type="ECO:0000313" key="12">
    <source>
        <dbReference type="Proteomes" id="UP000182680"/>
    </source>
</evidence>
<dbReference type="InterPro" id="IPR007387">
    <property type="entry name" value="TRAP_DctQ"/>
</dbReference>
<dbReference type="PANTHER" id="PTHR35011:SF2">
    <property type="entry name" value="2,3-DIKETO-L-GULONATE TRAP TRANSPORTER SMALL PERMEASE PROTEIN YIAM"/>
    <property type="match status" value="1"/>
</dbReference>
<dbReference type="Proteomes" id="UP000182680">
    <property type="component" value="Unassembled WGS sequence"/>
</dbReference>
<accession>A0AA94HSL0</accession>
<evidence type="ECO:0000256" key="3">
    <source>
        <dbReference type="ARBA" id="ARBA00022475"/>
    </source>
</evidence>
<proteinExistence type="inferred from homology"/>
<comment type="subcellular location">
    <subcellularLocation>
        <location evidence="1">Cell inner membrane</location>
        <topology evidence="1">Multi-pass membrane protein</topology>
    </subcellularLocation>
</comment>
<evidence type="ECO:0000256" key="5">
    <source>
        <dbReference type="ARBA" id="ARBA00022692"/>
    </source>
</evidence>
<dbReference type="GO" id="GO:0022857">
    <property type="term" value="F:transmembrane transporter activity"/>
    <property type="evidence" value="ECO:0007669"/>
    <property type="project" value="TreeGrafter"/>
</dbReference>
<evidence type="ECO:0000256" key="9">
    <source>
        <dbReference type="SAM" id="Phobius"/>
    </source>
</evidence>
<feature type="transmembrane region" description="Helical" evidence="9">
    <location>
        <begin position="35"/>
        <end position="57"/>
    </location>
</feature>
<dbReference type="GO" id="GO:0015740">
    <property type="term" value="P:C4-dicarboxylate transport"/>
    <property type="evidence" value="ECO:0007669"/>
    <property type="project" value="TreeGrafter"/>
</dbReference>